<reference evidence="1" key="1">
    <citation type="submission" date="2007-02" db="EMBL/GenBank/DDBJ databases">
        <title>Complete sequence of Pyrobaculum calidifontis JCM 11548.</title>
        <authorList>
            <consortium name="US DOE Joint Genome Institute"/>
            <person name="Copeland A."/>
            <person name="Lucas S."/>
            <person name="Lapidus A."/>
            <person name="Barry K."/>
            <person name="Glavina del Rio T."/>
            <person name="Dalin E."/>
            <person name="Tice H."/>
            <person name="Pitluck S."/>
            <person name="Chain P."/>
            <person name="Malfatti S."/>
            <person name="Shin M."/>
            <person name="Vergez L."/>
            <person name="Schmutz J."/>
            <person name="Larimer F."/>
            <person name="Land M."/>
            <person name="Hauser L."/>
            <person name="Kyrpides N."/>
            <person name="Mikhailova N."/>
            <person name="Cozen A.E."/>
            <person name="Fitz-Gibbon S.T."/>
            <person name="House C.H."/>
            <person name="Saltikov C."/>
            <person name="Lowe T.M."/>
            <person name="Richardson P."/>
        </authorList>
    </citation>
    <scope>NUCLEOTIDE SEQUENCE [LARGE SCALE GENOMIC DNA]</scope>
    <source>
        <strain evidence="1">JCM 11548</strain>
    </source>
</reference>
<gene>
    <name evidence="1" type="ordered locus">Pcal_0428</name>
</gene>
<dbReference type="GeneID" id="4908488"/>
<dbReference type="STRING" id="410359.Pcal_0428"/>
<dbReference type="RefSeq" id="WP_011849119.1">
    <property type="nucleotide sequence ID" value="NC_009073.1"/>
</dbReference>
<name>A3MT95_PYRCJ</name>
<protein>
    <submittedName>
        <fullName evidence="1">Uncharacterized protein</fullName>
    </submittedName>
</protein>
<dbReference type="HOGENOM" id="CLU_2476143_0_0_2"/>
<dbReference type="Proteomes" id="UP000001431">
    <property type="component" value="Chromosome"/>
</dbReference>
<sequence length="87" mass="9833">MVICLTSGEARRLDLDFDAVLVFWPSLHISARRALAARGVDPDAVELVNAVQLAGRARRAEVVVFADCRYAKHRQYLEQFYQLEEVG</sequence>
<dbReference type="KEGG" id="pcl:Pcal_0428"/>
<accession>A3MT95</accession>
<keyword evidence="2" id="KW-1185">Reference proteome</keyword>
<dbReference type="AlphaFoldDB" id="A3MT95"/>
<proteinExistence type="predicted"/>
<dbReference type="EMBL" id="CP000561">
    <property type="protein sequence ID" value="ABO07862.1"/>
    <property type="molecule type" value="Genomic_DNA"/>
</dbReference>
<evidence type="ECO:0000313" key="2">
    <source>
        <dbReference type="Proteomes" id="UP000001431"/>
    </source>
</evidence>
<evidence type="ECO:0000313" key="1">
    <source>
        <dbReference type="EMBL" id="ABO07862.1"/>
    </source>
</evidence>
<organism evidence="1 2">
    <name type="scientific">Pyrobaculum calidifontis (strain DSM 21063 / JCM 11548 / VA1)</name>
    <dbReference type="NCBI Taxonomy" id="410359"/>
    <lineage>
        <taxon>Archaea</taxon>
        <taxon>Thermoproteota</taxon>
        <taxon>Thermoprotei</taxon>
        <taxon>Thermoproteales</taxon>
        <taxon>Thermoproteaceae</taxon>
        <taxon>Pyrobaculum</taxon>
    </lineage>
</organism>